<keyword evidence="3" id="KW-0274">FAD</keyword>
<protein>
    <recommendedName>
        <fullName evidence="6">FAD-binding PCMH-type domain-containing protein</fullName>
    </recommendedName>
</protein>
<reference evidence="7" key="1">
    <citation type="submission" date="2021-07" db="EMBL/GenBank/DDBJ databases">
        <title>Elsinoe batatas strain:CRI-CJ2 Genome sequencing and assembly.</title>
        <authorList>
            <person name="Huang L."/>
        </authorList>
    </citation>
    <scope>NUCLEOTIDE SEQUENCE</scope>
    <source>
        <strain evidence="7">CRI-CJ2</strain>
    </source>
</reference>
<dbReference type="Pfam" id="PF01565">
    <property type="entry name" value="FAD_binding_4"/>
    <property type="match status" value="1"/>
</dbReference>
<evidence type="ECO:0000256" key="2">
    <source>
        <dbReference type="ARBA" id="ARBA00022630"/>
    </source>
</evidence>
<dbReference type="PANTHER" id="PTHR42973">
    <property type="entry name" value="BINDING OXIDOREDUCTASE, PUTATIVE (AFU_ORTHOLOGUE AFUA_1G17690)-RELATED"/>
    <property type="match status" value="1"/>
</dbReference>
<evidence type="ECO:0000259" key="6">
    <source>
        <dbReference type="PROSITE" id="PS51387"/>
    </source>
</evidence>
<dbReference type="InterPro" id="IPR016166">
    <property type="entry name" value="FAD-bd_PCMH"/>
</dbReference>
<comment type="similarity">
    <text evidence="1">Belongs to the oxygen-dependent FAD-linked oxidoreductase family.</text>
</comment>
<keyword evidence="2" id="KW-0285">Flavoprotein</keyword>
<organism evidence="7 8">
    <name type="scientific">Elsinoe batatas</name>
    <dbReference type="NCBI Taxonomy" id="2601811"/>
    <lineage>
        <taxon>Eukaryota</taxon>
        <taxon>Fungi</taxon>
        <taxon>Dikarya</taxon>
        <taxon>Ascomycota</taxon>
        <taxon>Pezizomycotina</taxon>
        <taxon>Dothideomycetes</taxon>
        <taxon>Dothideomycetidae</taxon>
        <taxon>Myriangiales</taxon>
        <taxon>Elsinoaceae</taxon>
        <taxon>Elsinoe</taxon>
    </lineage>
</organism>
<dbReference type="EMBL" id="JAESVG020000002">
    <property type="protein sequence ID" value="KAG8629838.1"/>
    <property type="molecule type" value="Genomic_DNA"/>
</dbReference>
<keyword evidence="5" id="KW-0732">Signal</keyword>
<proteinExistence type="inferred from homology"/>
<comment type="caution">
    <text evidence="7">The sequence shown here is derived from an EMBL/GenBank/DDBJ whole genome shotgun (WGS) entry which is preliminary data.</text>
</comment>
<dbReference type="PANTHER" id="PTHR42973:SF34">
    <property type="entry name" value="FAD BINDING DOMAIN PROTEIN (AFU_ORTHOLOGUE AFUA_3G02770)"/>
    <property type="match status" value="1"/>
</dbReference>
<sequence>MLLTRSVLLVGAIPALINAQSNPQIVLQSVHHDKPETGDFDIVQALNDRSIDVSTVPVLAKLTEETKSSKKSACAAACSALEFMYAENEILTKSSPDVDTFIKGFWSNNQAETLPACVFKPLDAEAVSVVVLLSRLTQCPFAVKSGGHASFPGASNIEGGITVSFERMKSFQISEDKSTVTIEPGWKWGPLYRELGDHDLTVVGGRVASVGAGGLITGGGISFFSNLHGWACDNIASLTLVTSTGAIITVSPTSNPTLFSALRGAGPNLGIITSFTLRTIPLPSGQIWGGTRTYLPDTYPSLIHAFTTLSASSTLDPNAGAWLSFIRYNGTDLALAELYYARPDGHNATIWQNFDAVPSIASTTENRHIADYAAKVEADAPPGHRQYFYVMTVKNSHEMNTAAMQLYYDSIAEVEQYEGGFGAFVLQSISTEQLRHMRRDGGNTLGLDEEEEALTLILLNPRWSKKEDDEGMYRFGSELFKRIKRAAVERGCEKRYLYMNYASEFQDVVGSYGEAGERLREAAREWDPEGVWQRLMPGYFKLDGPPTKGTDMFSF</sequence>
<keyword evidence="4" id="KW-0560">Oxidoreductase</keyword>
<evidence type="ECO:0000256" key="4">
    <source>
        <dbReference type="ARBA" id="ARBA00023002"/>
    </source>
</evidence>
<evidence type="ECO:0000313" key="8">
    <source>
        <dbReference type="Proteomes" id="UP000809789"/>
    </source>
</evidence>
<dbReference type="Gene3D" id="3.30.465.10">
    <property type="match status" value="1"/>
</dbReference>
<dbReference type="GO" id="GO:0016491">
    <property type="term" value="F:oxidoreductase activity"/>
    <property type="evidence" value="ECO:0007669"/>
    <property type="project" value="UniProtKB-KW"/>
</dbReference>
<name>A0A8K0L825_9PEZI</name>
<feature type="signal peptide" evidence="5">
    <location>
        <begin position="1"/>
        <end position="19"/>
    </location>
</feature>
<gene>
    <name evidence="7" type="ORF">KVT40_001457</name>
</gene>
<feature type="domain" description="FAD-binding PCMH-type" evidence="6">
    <location>
        <begin position="111"/>
        <end position="282"/>
    </location>
</feature>
<feature type="chain" id="PRO_5035420668" description="FAD-binding PCMH-type domain-containing protein" evidence="5">
    <location>
        <begin position="20"/>
        <end position="555"/>
    </location>
</feature>
<dbReference type="Proteomes" id="UP000809789">
    <property type="component" value="Unassembled WGS sequence"/>
</dbReference>
<dbReference type="AlphaFoldDB" id="A0A8K0L825"/>
<dbReference type="InterPro" id="IPR006094">
    <property type="entry name" value="Oxid_FAD_bind_N"/>
</dbReference>
<dbReference type="SUPFAM" id="SSF56176">
    <property type="entry name" value="FAD-binding/transporter-associated domain-like"/>
    <property type="match status" value="1"/>
</dbReference>
<keyword evidence="8" id="KW-1185">Reference proteome</keyword>
<evidence type="ECO:0000256" key="5">
    <source>
        <dbReference type="SAM" id="SignalP"/>
    </source>
</evidence>
<dbReference type="PROSITE" id="PS51387">
    <property type="entry name" value="FAD_PCMH"/>
    <property type="match status" value="1"/>
</dbReference>
<evidence type="ECO:0000313" key="7">
    <source>
        <dbReference type="EMBL" id="KAG8629838.1"/>
    </source>
</evidence>
<dbReference type="GO" id="GO:0071949">
    <property type="term" value="F:FAD binding"/>
    <property type="evidence" value="ECO:0007669"/>
    <property type="project" value="InterPro"/>
</dbReference>
<dbReference type="InterPro" id="IPR036318">
    <property type="entry name" value="FAD-bd_PCMH-like_sf"/>
</dbReference>
<dbReference type="InterPro" id="IPR050416">
    <property type="entry name" value="FAD-linked_Oxidoreductase"/>
</dbReference>
<evidence type="ECO:0000256" key="3">
    <source>
        <dbReference type="ARBA" id="ARBA00022827"/>
    </source>
</evidence>
<evidence type="ECO:0000256" key="1">
    <source>
        <dbReference type="ARBA" id="ARBA00005466"/>
    </source>
</evidence>
<dbReference type="OrthoDB" id="2151789at2759"/>
<dbReference type="InterPro" id="IPR016169">
    <property type="entry name" value="FAD-bd_PCMH_sub2"/>
</dbReference>
<accession>A0A8K0L825</accession>